<dbReference type="SMART" id="SM00347">
    <property type="entry name" value="HTH_MARR"/>
    <property type="match status" value="1"/>
</dbReference>
<dbReference type="EMBL" id="CP045484">
    <property type="protein sequence ID" value="QGR17424.1"/>
    <property type="molecule type" value="Genomic_DNA"/>
</dbReference>
<dbReference type="PRINTS" id="PR00598">
    <property type="entry name" value="HTHMARR"/>
</dbReference>
<dbReference type="SUPFAM" id="SSF46785">
    <property type="entry name" value="Winged helix' DNA-binding domain"/>
    <property type="match status" value="1"/>
</dbReference>
<sequence length="146" mass="16828">MLESNENRIQIMSTIAKIYRAMSRELNRRLGELNLSYLDFLVLRATSDGPKTMAYLANRYFVTQSAITASVDKLEEMGLVVRVRDKEDRRKILIEITEKGLETFNKGIEIYKKLANEVTGDLSEDEVILVLDKISKILKRIEEISQ</sequence>
<gene>
    <name evidence="3" type="ORF">D1869_09605</name>
    <name evidence="2" type="ORF">HNQ62_001324</name>
</gene>
<organism evidence="3 4">
    <name type="scientific">Sulfurisphaera ohwakuensis</name>
    <dbReference type="NCBI Taxonomy" id="69656"/>
    <lineage>
        <taxon>Archaea</taxon>
        <taxon>Thermoproteota</taxon>
        <taxon>Thermoprotei</taxon>
        <taxon>Sulfolobales</taxon>
        <taxon>Sulfolobaceae</taxon>
        <taxon>Sulfurisphaera</taxon>
    </lineage>
</organism>
<name>A0A650CHU5_SULOH</name>
<dbReference type="GeneID" id="54123615"/>
<proteinExistence type="predicted"/>
<dbReference type="GO" id="GO:0003677">
    <property type="term" value="F:DNA binding"/>
    <property type="evidence" value="ECO:0007669"/>
    <property type="project" value="UniProtKB-KW"/>
</dbReference>
<dbReference type="PROSITE" id="PS50995">
    <property type="entry name" value="HTH_MARR_2"/>
    <property type="match status" value="1"/>
</dbReference>
<dbReference type="KEGG" id="soh:D1869_09605"/>
<dbReference type="InterPro" id="IPR039422">
    <property type="entry name" value="MarR/SlyA-like"/>
</dbReference>
<evidence type="ECO:0000259" key="1">
    <source>
        <dbReference type="PROSITE" id="PS50995"/>
    </source>
</evidence>
<dbReference type="GO" id="GO:0006950">
    <property type="term" value="P:response to stress"/>
    <property type="evidence" value="ECO:0007669"/>
    <property type="project" value="TreeGrafter"/>
</dbReference>
<dbReference type="OrthoDB" id="10712at2157"/>
<dbReference type="Proteomes" id="UP000582213">
    <property type="component" value="Unassembled WGS sequence"/>
</dbReference>
<evidence type="ECO:0000313" key="4">
    <source>
        <dbReference type="Proteomes" id="UP000427373"/>
    </source>
</evidence>
<dbReference type="InterPro" id="IPR000835">
    <property type="entry name" value="HTH_MarR-typ"/>
</dbReference>
<dbReference type="Proteomes" id="UP000427373">
    <property type="component" value="Chromosome"/>
</dbReference>
<feature type="domain" description="HTH marR-type" evidence="1">
    <location>
        <begin position="8"/>
        <end position="139"/>
    </location>
</feature>
<dbReference type="PANTHER" id="PTHR33164">
    <property type="entry name" value="TRANSCRIPTIONAL REGULATOR, MARR FAMILY"/>
    <property type="match status" value="1"/>
</dbReference>
<reference evidence="2 5" key="2">
    <citation type="submission" date="2020-08" db="EMBL/GenBank/DDBJ databases">
        <title>Genomic Encyclopedia of Type Strains, Phase IV (KMG-IV): sequencing the most valuable type-strain genomes for metagenomic binning, comparative biology and taxonomic classification.</title>
        <authorList>
            <person name="Goeker M."/>
        </authorList>
    </citation>
    <scope>NUCLEOTIDE SEQUENCE [LARGE SCALE GENOMIC DNA]</scope>
    <source>
        <strain evidence="2 5">DSM 12421</strain>
    </source>
</reference>
<dbReference type="Gene3D" id="1.10.10.10">
    <property type="entry name" value="Winged helix-like DNA-binding domain superfamily/Winged helix DNA-binding domain"/>
    <property type="match status" value="1"/>
</dbReference>
<dbReference type="GO" id="GO:0003700">
    <property type="term" value="F:DNA-binding transcription factor activity"/>
    <property type="evidence" value="ECO:0007669"/>
    <property type="project" value="InterPro"/>
</dbReference>
<dbReference type="InterPro" id="IPR036390">
    <property type="entry name" value="WH_DNA-bd_sf"/>
</dbReference>
<dbReference type="Pfam" id="PF12802">
    <property type="entry name" value="MarR_2"/>
    <property type="match status" value="1"/>
</dbReference>
<protein>
    <submittedName>
        <fullName evidence="2">DNA-binding MarR family transcriptional regulator</fullName>
    </submittedName>
    <submittedName>
        <fullName evidence="3">Winged helix DNA-binding protein</fullName>
    </submittedName>
</protein>
<dbReference type="InterPro" id="IPR036388">
    <property type="entry name" value="WH-like_DNA-bd_sf"/>
</dbReference>
<evidence type="ECO:0000313" key="2">
    <source>
        <dbReference type="EMBL" id="MBB5253555.1"/>
    </source>
</evidence>
<dbReference type="RefSeq" id="WP_156014908.1">
    <property type="nucleotide sequence ID" value="NZ_CP045484.1"/>
</dbReference>
<dbReference type="PANTHER" id="PTHR33164:SF43">
    <property type="entry name" value="HTH-TYPE TRANSCRIPTIONAL REPRESSOR YETL"/>
    <property type="match status" value="1"/>
</dbReference>
<evidence type="ECO:0000313" key="3">
    <source>
        <dbReference type="EMBL" id="QGR17424.1"/>
    </source>
</evidence>
<evidence type="ECO:0000313" key="5">
    <source>
        <dbReference type="Proteomes" id="UP000582213"/>
    </source>
</evidence>
<reference evidence="3 4" key="1">
    <citation type="submission" date="2019-10" db="EMBL/GenBank/DDBJ databases">
        <title>Genome Sequences from Six Type Strain Members of the Archaeal Family Sulfolobaceae: Acidianus ambivalens, Acidianus infernus, Metallosphaera prunae, Stygiolobus azoricus, Sulfolobus metallicus, and Sulfurisphaera ohwakuensis.</title>
        <authorList>
            <person name="Counts J.A."/>
            <person name="Kelly R.M."/>
        </authorList>
    </citation>
    <scope>NUCLEOTIDE SEQUENCE [LARGE SCALE GENOMIC DNA]</scope>
    <source>
        <strain evidence="3 4">TA-1</strain>
    </source>
</reference>
<keyword evidence="4" id="KW-1185">Reference proteome</keyword>
<dbReference type="AlphaFoldDB" id="A0A650CHU5"/>
<accession>A0A650CHU5</accession>
<keyword evidence="3" id="KW-0238">DNA-binding</keyword>
<dbReference type="EMBL" id="JACHFY010000005">
    <property type="protein sequence ID" value="MBB5253555.1"/>
    <property type="molecule type" value="Genomic_DNA"/>
</dbReference>